<reference evidence="3" key="1">
    <citation type="submission" date="2016-11" db="EMBL/GenBank/DDBJ databases">
        <authorList>
            <person name="Varghese N."/>
            <person name="Submissions S."/>
        </authorList>
    </citation>
    <scope>NUCLEOTIDE SEQUENCE [LARGE SCALE GENOMIC DNA]</scope>
    <source>
        <strain evidence="3">DSM 16219</strain>
    </source>
</reference>
<protein>
    <recommendedName>
        <fullName evidence="1">Serine aminopeptidase S33 domain-containing protein</fullName>
    </recommendedName>
</protein>
<dbReference type="PROSITE" id="PS51257">
    <property type="entry name" value="PROKAR_LIPOPROTEIN"/>
    <property type="match status" value="1"/>
</dbReference>
<dbReference type="OrthoDB" id="9777090at2"/>
<dbReference type="InterPro" id="IPR029058">
    <property type="entry name" value="AB_hydrolase_fold"/>
</dbReference>
<sequence>MKRCVEAAVLILLMLVFYGCLSSLVYHPDKEISFTPQELGLEHEDLYMASANGKMINAWFFPCENARAVVLFCHGNAGNISDRVSQAWMFHKLELSTLLFDYQGFGQSQGRPSEQGTFDDARAAWNYLVQEKGFPPDRIIVFGKSLGVAVAIELATQIEPGLLFVDSSFTSTKDVAKAHYPWAPGFLLHRWKYDSLSRIPNVQAPVCFFHSKRDEVIPFKQGKALFDAAPEPKAFVEITGSHNDGFMTSGRLYTDAVDSFIKMHMEKNES</sequence>
<dbReference type="SUPFAM" id="SSF53474">
    <property type="entry name" value="alpha/beta-Hydrolases"/>
    <property type="match status" value="1"/>
</dbReference>
<dbReference type="EMBL" id="FQZU01000016">
    <property type="protein sequence ID" value="SHK01292.1"/>
    <property type="molecule type" value="Genomic_DNA"/>
</dbReference>
<evidence type="ECO:0000313" key="3">
    <source>
        <dbReference type="Proteomes" id="UP000183994"/>
    </source>
</evidence>
<dbReference type="STRING" id="1121393.SAMN02745216_02718"/>
<evidence type="ECO:0000259" key="1">
    <source>
        <dbReference type="Pfam" id="PF12146"/>
    </source>
</evidence>
<dbReference type="RefSeq" id="WP_083611019.1">
    <property type="nucleotide sequence ID" value="NZ_FQZU01000016.1"/>
</dbReference>
<organism evidence="2 3">
    <name type="scientific">Desulfatibacillum alkenivorans DSM 16219</name>
    <dbReference type="NCBI Taxonomy" id="1121393"/>
    <lineage>
        <taxon>Bacteria</taxon>
        <taxon>Pseudomonadati</taxon>
        <taxon>Thermodesulfobacteriota</taxon>
        <taxon>Desulfobacteria</taxon>
        <taxon>Desulfobacterales</taxon>
        <taxon>Desulfatibacillaceae</taxon>
        <taxon>Desulfatibacillum</taxon>
    </lineage>
</organism>
<dbReference type="Pfam" id="PF12146">
    <property type="entry name" value="Hydrolase_4"/>
    <property type="match status" value="1"/>
</dbReference>
<accession>A0A1M6P083</accession>
<dbReference type="InterPro" id="IPR022742">
    <property type="entry name" value="Hydrolase_4"/>
</dbReference>
<evidence type="ECO:0000313" key="2">
    <source>
        <dbReference type="EMBL" id="SHK01292.1"/>
    </source>
</evidence>
<dbReference type="AlphaFoldDB" id="A0A1M6P083"/>
<name>A0A1M6P083_9BACT</name>
<dbReference type="PANTHER" id="PTHR12277:SF81">
    <property type="entry name" value="PROTEIN ABHD13"/>
    <property type="match status" value="1"/>
</dbReference>
<keyword evidence="3" id="KW-1185">Reference proteome</keyword>
<gene>
    <name evidence="2" type="ORF">SAMN02745216_02718</name>
</gene>
<feature type="domain" description="Serine aminopeptidase S33" evidence="1">
    <location>
        <begin position="65"/>
        <end position="160"/>
    </location>
</feature>
<dbReference type="PANTHER" id="PTHR12277">
    <property type="entry name" value="ALPHA/BETA HYDROLASE DOMAIN-CONTAINING PROTEIN"/>
    <property type="match status" value="1"/>
</dbReference>
<proteinExistence type="predicted"/>
<dbReference type="Gene3D" id="3.40.50.1820">
    <property type="entry name" value="alpha/beta hydrolase"/>
    <property type="match status" value="1"/>
</dbReference>
<dbReference type="Proteomes" id="UP000183994">
    <property type="component" value="Unassembled WGS sequence"/>
</dbReference>